<reference evidence="4" key="1">
    <citation type="submission" date="2011-05" db="EMBL/GenBank/DDBJ databases">
        <authorList>
            <person name="Richards S.R."/>
            <person name="Qu J."/>
            <person name="Jiang H."/>
            <person name="Jhangiani S.N."/>
            <person name="Agravi P."/>
            <person name="Goodspeed R."/>
            <person name="Gross S."/>
            <person name="Mandapat C."/>
            <person name="Jackson L."/>
            <person name="Mathew T."/>
            <person name="Pu L."/>
            <person name="Thornton R."/>
            <person name="Saada N."/>
            <person name="Wilczek-Boney K.B."/>
            <person name="Lee S."/>
            <person name="Kovar C."/>
            <person name="Wu Y."/>
            <person name="Scherer S.E."/>
            <person name="Worley K.C."/>
            <person name="Muzny D.M."/>
            <person name="Gibbs R."/>
        </authorList>
    </citation>
    <scope>NUCLEOTIDE SEQUENCE</scope>
    <source>
        <strain evidence="4">Brora</strain>
    </source>
</reference>
<evidence type="ECO:0000313" key="4">
    <source>
        <dbReference type="Proteomes" id="UP000014500"/>
    </source>
</evidence>
<feature type="signal peptide" evidence="2">
    <location>
        <begin position="1"/>
        <end position="21"/>
    </location>
</feature>
<dbReference type="PhylomeDB" id="T1IX32"/>
<proteinExistence type="predicted"/>
<protein>
    <submittedName>
        <fullName evidence="3">Uncharacterized protein</fullName>
    </submittedName>
</protein>
<evidence type="ECO:0000256" key="1">
    <source>
        <dbReference type="SAM" id="Coils"/>
    </source>
</evidence>
<dbReference type="Proteomes" id="UP000014500">
    <property type="component" value="Unassembled WGS sequence"/>
</dbReference>
<dbReference type="OMA" id="FENFHVD"/>
<dbReference type="EMBL" id="JH431640">
    <property type="status" value="NOT_ANNOTATED_CDS"/>
    <property type="molecule type" value="Genomic_DNA"/>
</dbReference>
<organism evidence="3 4">
    <name type="scientific">Strigamia maritima</name>
    <name type="common">European centipede</name>
    <name type="synonym">Geophilus maritimus</name>
    <dbReference type="NCBI Taxonomy" id="126957"/>
    <lineage>
        <taxon>Eukaryota</taxon>
        <taxon>Metazoa</taxon>
        <taxon>Ecdysozoa</taxon>
        <taxon>Arthropoda</taxon>
        <taxon>Myriapoda</taxon>
        <taxon>Chilopoda</taxon>
        <taxon>Pleurostigmophora</taxon>
        <taxon>Geophilomorpha</taxon>
        <taxon>Linotaeniidae</taxon>
        <taxon>Strigamia</taxon>
    </lineage>
</organism>
<name>T1IX32_STRMM</name>
<feature type="chain" id="PRO_5004590018" evidence="2">
    <location>
        <begin position="22"/>
        <end position="2085"/>
    </location>
</feature>
<keyword evidence="1" id="KW-0175">Coiled coil</keyword>
<keyword evidence="4" id="KW-1185">Reference proteome</keyword>
<dbReference type="eggNOG" id="ENOG502SBF2">
    <property type="taxonomic scope" value="Eukaryota"/>
</dbReference>
<sequence>MLRFVWLFSCFCFFQARSTHSACVVYGKEYNAEEYAYLCKDNVTVPEKIVQEILELNPSAALDSHYFSQLAQETLGTLMTTFREDVADIYIKTTCDNHFCHPHLLKAQKPNVPENIPRFMEIDSIELIGIQSLPGEIYDLAIMPGLNDEIYLTVTFFSGEFVTLLQYNQNKFDYLRDFKHSGNCLATTSSLWTPPMMIVTTCRQMETFEFEYHQTAITPIYIFTATNTGMELTQALEVNSQVTAAKVYFNRGIPALLTLTDDGIGHQHIWNDYEFDLLSSIPLSTATHVASFKIGLGTYFVLSNFLPVEGIGLAGAHVYQSLRQKPDQFQLFQRLGSCLASSTEHFTISDLHFVAITCRNEDLAYIYWWAENQFLLWQTIPTVKAKSWTAVRLINWEILLVLVEYPDGIPVIRFFQYEDDYFRPIDNDIVLHRHARNRQIKIASFHYETDTILVINGQDPKHPVGPTFKLKIPHFELEHDYELLNTLSIFKIILKLRATKPTDNQDEIIKCLIQVERTLDEEHHRLAMLDVPTWDVMVTDKKQTVSGEKILLEGLDAHEVHVENLILHPTVTVEPDDDYICHECEAKVREVNNKLNRLYKEAEDLVLTTRPAEVVTGKKILRNIAVQEMLLSVDMFSGPVCNIDLKELNATSLRRTGDQLLNITTMHTHFTTTNIDIIKLVNKVDLHNVATLHGSRHFNARQIFSQVKVDAVEIRGKLNDINITEIVVNDLSQTIYGEKKIIGNLIVEGEIKIKNKLNQINFTDWARNVLTTDTDQIITENVVFEHLNVKLIKAKNLRGIDLYEFSSKVLNTNTPQLINGLITFESDIVLNSMTAKRINNINFPSDLLTTNTTQHIRNPLQINGKVTIHDSLTVDWTVNDLDWPDDIVANYGIQTIAGHKVFKQEKLSVNGEISMARGSRVNAVDLSELGYPTAISHRNLIVEDLHVGTINGESIYDLLAVLKTTGRQTISSNFTFTDVELNTIQVRGLIVDHRIEYDFITLNTSQTIDEEVVFDQKVNIFNMELKDGVQINGRDLSKIYVSAVHIDGNHVIRGHKTFLKDVTAKNVILKPEVKLTNVDISEELFLTNKYQVVIALLEINEVKINNNLIIHGNFETEWVDKIKINDFFNKVVYKQGEFLIHGIKHFRKNVVVHHQLNVHLINDFDIDQLQTKIVRLSTVQNISGHLIFHAKLHLNAHSHVTKVNNKILGFEASLLANTRNDKVHTAVTFQNRVTFKQNIEVVTLNNITLKQFFMNVLSKSQPQNLSYTRDIIHNVKIDYLTVSKLNEILLKDVIRVNNTNTISAPIVFHQKLDITSDVVLGTINNITLEELQKQTIIKSENMVIRGKKTFKRVEVREVTVDKFINNVNINELPTRLVLTHKNQTITGDVTFQKGLTVSLLDSNVPINGVDIVHLKTIAVMKNTKQTIIGRKKFIFPVRYNIDIHNNVDVTGSITHVKLVHGLNLTKVEDEALIDGKKQIIIAPIIFKNNVIFNEEVLVIGTTNSLKFPHDFVMVNDSQIIHGAVTFSSIEIRKIHITSFVNRVNLTHLINSRLTLSSTQTIQRPLVFNEHVTITSDLIVNNKLNHLTCGEIVSIDGKQDIVGPKMFSNVITTNIATDFINDIHWLVLNNRIDQTIRKKWVHHETVSFTDNVILKGQWESDVKAREATYALIHDATLNIKQNIKKASDFRHWLNTFNQCMYDAVPQIQNLARYLDNFEKAISLPPAVDIAIVPFARELHLLLVNPSNYPQECFNVIMFTCPNETNPASCYPTSRSDWFQASKIALDSSIEMTQKIDVVYGKNISFLLVHNSDSTGNCSNQLGGVHLFGLTKDLIRIEWFKAIDAISILPGYPYSLLATASTTTGQITVSRINCTSGTCVLKSRHNTQYDGKPLKLEWFYYNNTTRLVVITALNLTTGENRVPSFIYEWNERELVRTHVFLAVAPIDAVTFTINDISYLAIGSYDCINSMDSDRIRIHQISSNEVKIVQEIRLSTKVLSVLKVDYLSETYLAVAHPENDVFVYRWHGFFGFQLWNKVMINKPQRINWYISRSAGMLYMTIAGNDRNSHSFLVTTKTVGPRPVKIQIN</sequence>
<feature type="coiled-coil region" evidence="1">
    <location>
        <begin position="581"/>
        <end position="608"/>
    </location>
</feature>
<evidence type="ECO:0000256" key="2">
    <source>
        <dbReference type="SAM" id="SignalP"/>
    </source>
</evidence>
<keyword evidence="2" id="KW-0732">Signal</keyword>
<accession>T1IX32</accession>
<reference evidence="3" key="2">
    <citation type="submission" date="2015-02" db="UniProtKB">
        <authorList>
            <consortium name="EnsemblMetazoa"/>
        </authorList>
    </citation>
    <scope>IDENTIFICATION</scope>
</reference>
<evidence type="ECO:0000313" key="3">
    <source>
        <dbReference type="EnsemblMetazoa" id="SMAR005763-PA"/>
    </source>
</evidence>
<dbReference type="EnsemblMetazoa" id="SMAR005763-RA">
    <property type="protein sequence ID" value="SMAR005763-PA"/>
    <property type="gene ID" value="SMAR005763"/>
</dbReference>
<dbReference type="HOGENOM" id="CLU_232609_0_0_1"/>